<reference evidence="2" key="1">
    <citation type="journal article" date="2019" name="Int. J. Syst. Evol. Microbiol.">
        <title>The Global Catalogue of Microorganisms (GCM) 10K type strain sequencing project: providing services to taxonomists for standard genome sequencing and annotation.</title>
        <authorList>
            <consortium name="The Broad Institute Genomics Platform"/>
            <consortium name="The Broad Institute Genome Sequencing Center for Infectious Disease"/>
            <person name="Wu L."/>
            <person name="Ma J."/>
        </authorList>
    </citation>
    <scope>NUCLEOTIDE SEQUENCE [LARGE SCALE GENOMIC DNA]</scope>
    <source>
        <strain evidence="2">CGMCC 1.12778</strain>
    </source>
</reference>
<dbReference type="Proteomes" id="UP000643279">
    <property type="component" value="Unassembled WGS sequence"/>
</dbReference>
<dbReference type="RefSeq" id="WP_188571044.1">
    <property type="nucleotide sequence ID" value="NZ_BMFW01000005.1"/>
</dbReference>
<evidence type="ECO:0000313" key="1">
    <source>
        <dbReference type="EMBL" id="GGH93769.1"/>
    </source>
</evidence>
<proteinExistence type="predicted"/>
<name>A0ABQ2AQW5_9MICC</name>
<sequence length="120" mass="12154">MTNFTYPQNRTPAGELSALIVFVDPGLTTPATLTDTNGNPLPGGRVTVGADGQWPLFQCTAPTLYTEAPDGSVSTLAPALSTADPVAVTGSRGTATATVVENLIQALIAAGVPILDQTTA</sequence>
<dbReference type="EMBL" id="BMFW01000005">
    <property type="protein sequence ID" value="GGH93769.1"/>
    <property type="molecule type" value="Genomic_DNA"/>
</dbReference>
<accession>A0ABQ2AQW5</accession>
<protein>
    <submittedName>
        <fullName evidence="1">Uncharacterized protein</fullName>
    </submittedName>
</protein>
<organism evidence="1 2">
    <name type="scientific">Arthrobacter liuii</name>
    <dbReference type="NCBI Taxonomy" id="1476996"/>
    <lineage>
        <taxon>Bacteria</taxon>
        <taxon>Bacillati</taxon>
        <taxon>Actinomycetota</taxon>
        <taxon>Actinomycetes</taxon>
        <taxon>Micrococcales</taxon>
        <taxon>Micrococcaceae</taxon>
        <taxon>Arthrobacter</taxon>
    </lineage>
</organism>
<evidence type="ECO:0000313" key="2">
    <source>
        <dbReference type="Proteomes" id="UP000643279"/>
    </source>
</evidence>
<gene>
    <name evidence="1" type="ORF">GCM10007170_15410</name>
</gene>
<keyword evidence="2" id="KW-1185">Reference proteome</keyword>
<comment type="caution">
    <text evidence="1">The sequence shown here is derived from an EMBL/GenBank/DDBJ whole genome shotgun (WGS) entry which is preliminary data.</text>
</comment>